<accession>A0A6I0EYW5</accession>
<keyword evidence="3" id="KW-1185">Reference proteome</keyword>
<proteinExistence type="predicted"/>
<dbReference type="EMBL" id="WBXO01000023">
    <property type="protein sequence ID" value="KAB2950793.1"/>
    <property type="molecule type" value="Genomic_DNA"/>
</dbReference>
<feature type="transmembrane region" description="Helical" evidence="1">
    <location>
        <begin position="41"/>
        <end position="59"/>
    </location>
</feature>
<evidence type="ECO:0000313" key="3">
    <source>
        <dbReference type="Proteomes" id="UP000468766"/>
    </source>
</evidence>
<dbReference type="Proteomes" id="UP000468766">
    <property type="component" value="Unassembled WGS sequence"/>
</dbReference>
<feature type="transmembrane region" description="Helical" evidence="1">
    <location>
        <begin position="12"/>
        <end position="35"/>
    </location>
</feature>
<keyword evidence="1" id="KW-0472">Membrane</keyword>
<protein>
    <submittedName>
        <fullName evidence="2">Uncharacterized protein</fullName>
    </submittedName>
</protein>
<keyword evidence="1" id="KW-1133">Transmembrane helix</keyword>
<name>A0A6I0EYW5_9FIRM</name>
<feature type="transmembrane region" description="Helical" evidence="1">
    <location>
        <begin position="94"/>
        <end position="112"/>
    </location>
</feature>
<evidence type="ECO:0000313" key="2">
    <source>
        <dbReference type="EMBL" id="KAB2950793.1"/>
    </source>
</evidence>
<dbReference type="OrthoDB" id="2990059at2"/>
<gene>
    <name evidence="2" type="ORF">F9B85_13935</name>
</gene>
<dbReference type="AlphaFoldDB" id="A0A6I0EYW5"/>
<comment type="caution">
    <text evidence="2">The sequence shown here is derived from an EMBL/GenBank/DDBJ whole genome shotgun (WGS) entry which is preliminary data.</text>
</comment>
<organism evidence="2 3">
    <name type="scientific">Heliorestis acidaminivorans</name>
    <dbReference type="NCBI Taxonomy" id="553427"/>
    <lineage>
        <taxon>Bacteria</taxon>
        <taxon>Bacillati</taxon>
        <taxon>Bacillota</taxon>
        <taxon>Clostridia</taxon>
        <taxon>Eubacteriales</taxon>
        <taxon>Heliobacteriaceae</taxon>
        <taxon>Heliorestis</taxon>
    </lineage>
</organism>
<evidence type="ECO:0000256" key="1">
    <source>
        <dbReference type="SAM" id="Phobius"/>
    </source>
</evidence>
<keyword evidence="1" id="KW-0812">Transmembrane</keyword>
<sequence>MEPVEIRKIRTSQIITINTLFLLFLVTFIPIVTLLKLTTSQYFFITASIILINTLYDFLKNSPTKSIFPILEKVAIYEKEKMGDEWCNSRRRSMFMNLFLGLLFLFQSYFSRHQTAPPFQFDQFNSGFIMISVIFAFILLNTGLLMHIRKIDKSETQELRGYTRQKTLLSIVMAVVLVFLMTIVTFLYMFYTNDFRFKT</sequence>
<reference evidence="2 3" key="1">
    <citation type="submission" date="2019-10" db="EMBL/GenBank/DDBJ databases">
        <title>Whole-genome sequence of the extremophile Heliorestis acidaminivorans DSM 24790.</title>
        <authorList>
            <person name="Kyndt J.A."/>
            <person name="Meyer T.E."/>
        </authorList>
    </citation>
    <scope>NUCLEOTIDE SEQUENCE [LARGE SCALE GENOMIC DNA]</scope>
    <source>
        <strain evidence="2 3">DSM 24790</strain>
    </source>
</reference>
<dbReference type="RefSeq" id="WP_151621816.1">
    <property type="nucleotide sequence ID" value="NZ_WBXO01000023.1"/>
</dbReference>
<feature type="transmembrane region" description="Helical" evidence="1">
    <location>
        <begin position="167"/>
        <end position="191"/>
    </location>
</feature>
<feature type="transmembrane region" description="Helical" evidence="1">
    <location>
        <begin position="124"/>
        <end position="146"/>
    </location>
</feature>